<dbReference type="GeneID" id="107434174"/>
<feature type="domain" description="Hemerythrin-like" evidence="1">
    <location>
        <begin position="158"/>
        <end position="306"/>
    </location>
</feature>
<dbReference type="InterPro" id="IPR012312">
    <property type="entry name" value="Hemerythrin-like"/>
</dbReference>
<dbReference type="Pfam" id="PF01814">
    <property type="entry name" value="Hemerythrin"/>
    <property type="match status" value="1"/>
</dbReference>
<dbReference type="Proteomes" id="UP001652623">
    <property type="component" value="Chromosome 8"/>
</dbReference>
<dbReference type="CDD" id="cd12108">
    <property type="entry name" value="Hr-like"/>
    <property type="match status" value="1"/>
</dbReference>
<dbReference type="RefSeq" id="XP_015901090.3">
    <property type="nucleotide sequence ID" value="XM_016045604.4"/>
</dbReference>
<dbReference type="InParanoid" id="A0A6P4AR51"/>
<name>A0A6P4AR51_ZIZJJ</name>
<keyword evidence="2" id="KW-1185">Reference proteome</keyword>
<organism evidence="2 3">
    <name type="scientific">Ziziphus jujuba</name>
    <name type="common">Chinese jujube</name>
    <name type="synonym">Ziziphus sativa</name>
    <dbReference type="NCBI Taxonomy" id="326968"/>
    <lineage>
        <taxon>Eukaryota</taxon>
        <taxon>Viridiplantae</taxon>
        <taxon>Streptophyta</taxon>
        <taxon>Embryophyta</taxon>
        <taxon>Tracheophyta</taxon>
        <taxon>Spermatophyta</taxon>
        <taxon>Magnoliopsida</taxon>
        <taxon>eudicotyledons</taxon>
        <taxon>Gunneridae</taxon>
        <taxon>Pentapetalae</taxon>
        <taxon>rosids</taxon>
        <taxon>fabids</taxon>
        <taxon>Rosales</taxon>
        <taxon>Rhamnaceae</taxon>
        <taxon>Paliureae</taxon>
        <taxon>Ziziphus</taxon>
    </lineage>
</organism>
<evidence type="ECO:0000259" key="1">
    <source>
        <dbReference type="Pfam" id="PF01814"/>
    </source>
</evidence>
<dbReference type="PANTHER" id="PTHR35739:SF1">
    <property type="entry name" value="OS01G0861700 PROTEIN"/>
    <property type="match status" value="1"/>
</dbReference>
<proteinExistence type="predicted"/>
<sequence length="372" mass="41197">MGNCVTKSKKSTAEIVPHQDQSSSAAVRFFGSAKPIPETIVPNPDSSSAVRLFGSAKPTPETIIPNPDSSSAVRLFGSASGINTAYVRLTLLHKSINHRFTASVADTPILEIGGERISGNRDFLLQCIETKFPHPPLKPAAAASSDNTTPLPVRATVLQHKSMVWHVDRMVRWSEDLASRGGKKKGNGIVGVDPTVGTPRMEVRKFGRSYSHLLEMMLEHAQMEEKILFPILDVDDPAICKAANEEHARDLPIMNGIKEDIKSIGVLDHGSPSYHEAFSNLSKRLKSLQEHCKQHFVEEEKQLLPFMEAAELSKEQQRKLLERCMNVMQGTHSHLINFLLEGLLPSEAMQYLDLICMCSNNEQLLSMLDISK</sequence>
<accession>A0A6P4AR51</accession>
<evidence type="ECO:0000313" key="3">
    <source>
        <dbReference type="RefSeq" id="XP_015901090.3"/>
    </source>
</evidence>
<gene>
    <name evidence="3" type="primary">LOC107434174</name>
</gene>
<reference evidence="3" key="1">
    <citation type="submission" date="2025-08" db="UniProtKB">
        <authorList>
            <consortium name="RefSeq"/>
        </authorList>
    </citation>
    <scope>IDENTIFICATION</scope>
    <source>
        <tissue evidence="3">Seedling</tissue>
    </source>
</reference>
<dbReference type="KEGG" id="zju:107434174"/>
<protein>
    <submittedName>
        <fullName evidence="3">Uncharacterized protein LOC107434174</fullName>
    </submittedName>
</protein>
<dbReference type="Gene3D" id="1.20.120.520">
    <property type="entry name" value="nmb1532 protein domain like"/>
    <property type="match status" value="1"/>
</dbReference>
<dbReference type="AlphaFoldDB" id="A0A6P4AR51"/>
<evidence type="ECO:0000313" key="2">
    <source>
        <dbReference type="Proteomes" id="UP001652623"/>
    </source>
</evidence>
<dbReference type="PANTHER" id="PTHR35739">
    <property type="entry name" value="OS01G0861700 PROTEIN"/>
    <property type="match status" value="1"/>
</dbReference>
<dbReference type="FunCoup" id="A0A6P4AR51">
    <property type="interactions" value="1545"/>
</dbReference>